<dbReference type="EMBL" id="JAATIQ010000302">
    <property type="protein sequence ID" value="KAF4363147.1"/>
    <property type="molecule type" value="Genomic_DNA"/>
</dbReference>
<evidence type="ECO:0008006" key="7">
    <source>
        <dbReference type="Google" id="ProtNLM"/>
    </source>
</evidence>
<evidence type="ECO:0000256" key="1">
    <source>
        <dbReference type="ARBA" id="ARBA00004370"/>
    </source>
</evidence>
<dbReference type="PANTHER" id="PTHR31234">
    <property type="entry name" value="LATE EMBRYOGENESIS ABUNDANT (LEA) HYDROXYPROLINE-RICH GLYCOPROTEIN FAMILY"/>
    <property type="match status" value="1"/>
</dbReference>
<dbReference type="GO" id="GO:0005886">
    <property type="term" value="C:plasma membrane"/>
    <property type="evidence" value="ECO:0007669"/>
    <property type="project" value="TreeGrafter"/>
</dbReference>
<feature type="region of interest" description="Disordered" evidence="3">
    <location>
        <begin position="1"/>
        <end position="37"/>
    </location>
</feature>
<dbReference type="Proteomes" id="UP000583929">
    <property type="component" value="Unassembled WGS sequence"/>
</dbReference>
<dbReference type="PANTHER" id="PTHR31234:SF32">
    <property type="entry name" value="LATE EMBRYOGENESIS ABUNDANT (LEA) HYDROXYPROLINE-RICH GLYCOPROTEIN FAMILY"/>
    <property type="match status" value="1"/>
</dbReference>
<evidence type="ECO:0000256" key="2">
    <source>
        <dbReference type="ARBA" id="ARBA00023136"/>
    </source>
</evidence>
<accession>A0A7J6EXI3</accession>
<evidence type="ECO:0000313" key="5">
    <source>
        <dbReference type="EMBL" id="KAF4363147.1"/>
    </source>
</evidence>
<reference evidence="5 6" key="1">
    <citation type="journal article" date="2020" name="bioRxiv">
        <title>Sequence and annotation of 42 cannabis genomes reveals extensive copy number variation in cannabinoid synthesis and pathogen resistance genes.</title>
        <authorList>
            <person name="Mckernan K.J."/>
            <person name="Helbert Y."/>
            <person name="Kane L.T."/>
            <person name="Ebling H."/>
            <person name="Zhang L."/>
            <person name="Liu B."/>
            <person name="Eaton Z."/>
            <person name="Mclaughlin S."/>
            <person name="Kingan S."/>
            <person name="Baybayan P."/>
            <person name="Concepcion G."/>
            <person name="Jordan M."/>
            <person name="Riva A."/>
            <person name="Barbazuk W."/>
            <person name="Harkins T."/>
        </authorList>
    </citation>
    <scope>NUCLEOTIDE SEQUENCE [LARGE SCALE GENOMIC DNA]</scope>
    <source>
        <strain evidence="6">cv. Jamaican Lion 4</strain>
        <tissue evidence="5">Leaf</tissue>
    </source>
</reference>
<comment type="caution">
    <text evidence="5">The sequence shown here is derived from an EMBL/GenBank/DDBJ whole genome shotgun (WGS) entry which is preliminary data.</text>
</comment>
<protein>
    <recommendedName>
        <fullName evidence="7">Late embryogenesis abundant protein LEA-2 subgroup domain-containing protein</fullName>
    </recommendedName>
</protein>
<feature type="transmembrane region" description="Helical" evidence="4">
    <location>
        <begin position="67"/>
        <end position="97"/>
    </location>
</feature>
<evidence type="ECO:0000256" key="4">
    <source>
        <dbReference type="SAM" id="Phobius"/>
    </source>
</evidence>
<keyword evidence="4" id="KW-0812">Transmembrane</keyword>
<keyword evidence="2 4" id="KW-0472">Membrane</keyword>
<comment type="subcellular location">
    <subcellularLocation>
        <location evidence="1">Membrane</location>
    </subcellularLocation>
</comment>
<gene>
    <name evidence="5" type="ORF">G4B88_029665</name>
</gene>
<dbReference type="GO" id="GO:0098542">
    <property type="term" value="P:defense response to other organism"/>
    <property type="evidence" value="ECO:0007669"/>
    <property type="project" value="InterPro"/>
</dbReference>
<keyword evidence="4" id="KW-1133">Transmembrane helix</keyword>
<dbReference type="InterPro" id="IPR044839">
    <property type="entry name" value="NDR1-like"/>
</dbReference>
<keyword evidence="6" id="KW-1185">Reference proteome</keyword>
<name>A0A7J6EXI3_CANSA</name>
<organism evidence="5 6">
    <name type="scientific">Cannabis sativa</name>
    <name type="common">Hemp</name>
    <name type="synonym">Marijuana</name>
    <dbReference type="NCBI Taxonomy" id="3483"/>
    <lineage>
        <taxon>Eukaryota</taxon>
        <taxon>Viridiplantae</taxon>
        <taxon>Streptophyta</taxon>
        <taxon>Embryophyta</taxon>
        <taxon>Tracheophyta</taxon>
        <taxon>Spermatophyta</taxon>
        <taxon>Magnoliopsida</taxon>
        <taxon>eudicotyledons</taxon>
        <taxon>Gunneridae</taxon>
        <taxon>Pentapetalae</taxon>
        <taxon>rosids</taxon>
        <taxon>fabids</taxon>
        <taxon>Rosales</taxon>
        <taxon>Cannabaceae</taxon>
        <taxon>Cannabis</taxon>
    </lineage>
</organism>
<dbReference type="AlphaFoldDB" id="A0A7J6EXI3"/>
<sequence length="250" mass="27429">MAPSVNVTVDSPLPPLSKPPGSRGTHFSPPSSSSRRHVLFSDQTSNGTDLYSTTATNKRTSRKCRSCWLGCLAWSAMVTFAFVLVLLLFTIIAASFLNSLIPEISLHSIKFENMRAIHPSSPRRKPSIAADMVYVMRFANNNEKTTVSFSSLTVVALWKGSKLGEAVIGAFTEKPKSRKELSLRTRVENGEKDDAYSFDAGLMTDENSVIDLLFEGVFGFKNGQFELKGVPMIVSCSLKHSDAMAHRSSL</sequence>
<evidence type="ECO:0000313" key="6">
    <source>
        <dbReference type="Proteomes" id="UP000583929"/>
    </source>
</evidence>
<evidence type="ECO:0000256" key="3">
    <source>
        <dbReference type="SAM" id="MobiDB-lite"/>
    </source>
</evidence>
<proteinExistence type="predicted"/>